<evidence type="ECO:0000313" key="3">
    <source>
        <dbReference type="Proteomes" id="UP000325315"/>
    </source>
</evidence>
<protein>
    <submittedName>
        <fullName evidence="2">NADH--cytochrome b5 reductase 1-like</fullName>
    </submittedName>
</protein>
<accession>A0A5B6WPS3</accession>
<gene>
    <name evidence="2" type="ORF">EPI10_005519</name>
</gene>
<sequence length="86" mass="10103">MRSPMKPFIFDIPLTPGSITTWDELTGKFLQKIFSISKTIQLRREIDTFKQLERESFYKVKECFKILIKKMPTSWITCVATIADIL</sequence>
<dbReference type="InterPro" id="IPR005162">
    <property type="entry name" value="Retrotrans_gag_dom"/>
</dbReference>
<dbReference type="EMBL" id="SMMG02000002">
    <property type="protein sequence ID" value="KAA3483338.1"/>
    <property type="molecule type" value="Genomic_DNA"/>
</dbReference>
<evidence type="ECO:0000313" key="2">
    <source>
        <dbReference type="EMBL" id="KAA3483338.1"/>
    </source>
</evidence>
<name>A0A5B6WPS3_9ROSI</name>
<dbReference type="OrthoDB" id="999762at2759"/>
<dbReference type="Pfam" id="PF03732">
    <property type="entry name" value="Retrotrans_gag"/>
    <property type="match status" value="1"/>
</dbReference>
<organism evidence="2 3">
    <name type="scientific">Gossypium australe</name>
    <dbReference type="NCBI Taxonomy" id="47621"/>
    <lineage>
        <taxon>Eukaryota</taxon>
        <taxon>Viridiplantae</taxon>
        <taxon>Streptophyta</taxon>
        <taxon>Embryophyta</taxon>
        <taxon>Tracheophyta</taxon>
        <taxon>Spermatophyta</taxon>
        <taxon>Magnoliopsida</taxon>
        <taxon>eudicotyledons</taxon>
        <taxon>Gunneridae</taxon>
        <taxon>Pentapetalae</taxon>
        <taxon>rosids</taxon>
        <taxon>malvids</taxon>
        <taxon>Malvales</taxon>
        <taxon>Malvaceae</taxon>
        <taxon>Malvoideae</taxon>
        <taxon>Gossypium</taxon>
    </lineage>
</organism>
<feature type="domain" description="Retrotransposon gag" evidence="1">
    <location>
        <begin position="14"/>
        <end position="78"/>
    </location>
</feature>
<comment type="caution">
    <text evidence="2">The sequence shown here is derived from an EMBL/GenBank/DDBJ whole genome shotgun (WGS) entry which is preliminary data.</text>
</comment>
<reference evidence="3" key="1">
    <citation type="journal article" date="2019" name="Plant Biotechnol. J.">
        <title>Genome sequencing of the Australian wild diploid species Gossypium australe highlights disease resistance and delayed gland morphogenesis.</title>
        <authorList>
            <person name="Cai Y."/>
            <person name="Cai X."/>
            <person name="Wang Q."/>
            <person name="Wang P."/>
            <person name="Zhang Y."/>
            <person name="Cai C."/>
            <person name="Xu Y."/>
            <person name="Wang K."/>
            <person name="Zhou Z."/>
            <person name="Wang C."/>
            <person name="Geng S."/>
            <person name="Li B."/>
            <person name="Dong Q."/>
            <person name="Hou Y."/>
            <person name="Wang H."/>
            <person name="Ai P."/>
            <person name="Liu Z."/>
            <person name="Yi F."/>
            <person name="Sun M."/>
            <person name="An G."/>
            <person name="Cheng J."/>
            <person name="Zhang Y."/>
            <person name="Shi Q."/>
            <person name="Xie Y."/>
            <person name="Shi X."/>
            <person name="Chang Y."/>
            <person name="Huang F."/>
            <person name="Chen Y."/>
            <person name="Hong S."/>
            <person name="Mi L."/>
            <person name="Sun Q."/>
            <person name="Zhang L."/>
            <person name="Zhou B."/>
            <person name="Peng R."/>
            <person name="Zhang X."/>
            <person name="Liu F."/>
        </authorList>
    </citation>
    <scope>NUCLEOTIDE SEQUENCE [LARGE SCALE GENOMIC DNA]</scope>
    <source>
        <strain evidence="3">cv. PA1801</strain>
    </source>
</reference>
<dbReference type="AlphaFoldDB" id="A0A5B6WPS3"/>
<proteinExistence type="predicted"/>
<evidence type="ECO:0000259" key="1">
    <source>
        <dbReference type="Pfam" id="PF03732"/>
    </source>
</evidence>
<keyword evidence="3" id="KW-1185">Reference proteome</keyword>
<dbReference type="Proteomes" id="UP000325315">
    <property type="component" value="Unassembled WGS sequence"/>
</dbReference>